<comment type="caution">
    <text evidence="1">The sequence shown here is derived from an EMBL/GenBank/DDBJ whole genome shotgun (WGS) entry which is preliminary data.</text>
</comment>
<reference evidence="1" key="2">
    <citation type="journal article" date="2022" name="New Phytol.">
        <title>Evolutionary transition to the ectomycorrhizal habit in the genomes of a hyperdiverse lineage of mushroom-forming fungi.</title>
        <authorList>
            <person name="Looney B."/>
            <person name="Miyauchi S."/>
            <person name="Morin E."/>
            <person name="Drula E."/>
            <person name="Courty P.E."/>
            <person name="Kohler A."/>
            <person name="Kuo A."/>
            <person name="LaButti K."/>
            <person name="Pangilinan J."/>
            <person name="Lipzen A."/>
            <person name="Riley R."/>
            <person name="Andreopoulos W."/>
            <person name="He G."/>
            <person name="Johnson J."/>
            <person name="Nolan M."/>
            <person name="Tritt A."/>
            <person name="Barry K.W."/>
            <person name="Grigoriev I.V."/>
            <person name="Nagy L.G."/>
            <person name="Hibbett D."/>
            <person name="Henrissat B."/>
            <person name="Matheny P.B."/>
            <person name="Labbe J."/>
            <person name="Martin F.M."/>
        </authorList>
    </citation>
    <scope>NUCLEOTIDE SEQUENCE</scope>
    <source>
        <strain evidence="1">HHB10654</strain>
    </source>
</reference>
<protein>
    <submittedName>
        <fullName evidence="1">Glycoside hydrolase family 16 protein</fullName>
    </submittedName>
</protein>
<keyword evidence="1" id="KW-0378">Hydrolase</keyword>
<evidence type="ECO:0000313" key="1">
    <source>
        <dbReference type="EMBL" id="KAI0058605.1"/>
    </source>
</evidence>
<keyword evidence="2" id="KW-1185">Reference proteome</keyword>
<gene>
    <name evidence="1" type="ORF">BV25DRAFT_1810319</name>
</gene>
<organism evidence="1 2">
    <name type="scientific">Artomyces pyxidatus</name>
    <dbReference type="NCBI Taxonomy" id="48021"/>
    <lineage>
        <taxon>Eukaryota</taxon>
        <taxon>Fungi</taxon>
        <taxon>Dikarya</taxon>
        <taxon>Basidiomycota</taxon>
        <taxon>Agaricomycotina</taxon>
        <taxon>Agaricomycetes</taxon>
        <taxon>Russulales</taxon>
        <taxon>Auriscalpiaceae</taxon>
        <taxon>Artomyces</taxon>
    </lineage>
</organism>
<proteinExistence type="predicted"/>
<accession>A0ACB8SRL8</accession>
<sequence>MRVSKKTRPRSTMLEGPIAKPWARKKDAAGRISYVVTYTMMLVGVAAAFLRCYYGWKSVPMLGNLCLVLEDQFQGTDLDTDNIWMREADMGGFGNGEFEMTTASTNNSFIRNNQLYLLPTLTSSVIGKDAVFDGYTFNLTGCTNTNLTACSAVSNRTAGTVINPVMSARLSTKGKRSIRYGRVEVRAKLPRGDWMWPAIWMLPENNTYGPWPLSGEIDIMESRGNSPDYPAQGINYVRGSLNWGPLTWLNAVAKTYGWWTERRSSYGDAFHLYALEWSDQFLRIYVDNRLHHMLDLRFTIPFFQRGDFPASVSNASQEIILENPWANSGNSAPFDQPFYLILDVAIGGTNGWFPDGAGNKPWLNGALNAMELFAEAQDQWSQTWPQSEDDRAMIVDYVKMWELC</sequence>
<dbReference type="Proteomes" id="UP000814140">
    <property type="component" value="Unassembled WGS sequence"/>
</dbReference>
<dbReference type="EMBL" id="MU277233">
    <property type="protein sequence ID" value="KAI0058605.1"/>
    <property type="molecule type" value="Genomic_DNA"/>
</dbReference>
<reference evidence="1" key="1">
    <citation type="submission" date="2021-03" db="EMBL/GenBank/DDBJ databases">
        <authorList>
            <consortium name="DOE Joint Genome Institute"/>
            <person name="Ahrendt S."/>
            <person name="Looney B.P."/>
            <person name="Miyauchi S."/>
            <person name="Morin E."/>
            <person name="Drula E."/>
            <person name="Courty P.E."/>
            <person name="Chicoki N."/>
            <person name="Fauchery L."/>
            <person name="Kohler A."/>
            <person name="Kuo A."/>
            <person name="Labutti K."/>
            <person name="Pangilinan J."/>
            <person name="Lipzen A."/>
            <person name="Riley R."/>
            <person name="Andreopoulos W."/>
            <person name="He G."/>
            <person name="Johnson J."/>
            <person name="Barry K.W."/>
            <person name="Grigoriev I.V."/>
            <person name="Nagy L."/>
            <person name="Hibbett D."/>
            <person name="Henrissat B."/>
            <person name="Matheny P.B."/>
            <person name="Labbe J."/>
            <person name="Martin F."/>
        </authorList>
    </citation>
    <scope>NUCLEOTIDE SEQUENCE</scope>
    <source>
        <strain evidence="1">HHB10654</strain>
    </source>
</reference>
<name>A0ACB8SRL8_9AGAM</name>
<evidence type="ECO:0000313" key="2">
    <source>
        <dbReference type="Proteomes" id="UP000814140"/>
    </source>
</evidence>